<evidence type="ECO:0000256" key="4">
    <source>
        <dbReference type="ARBA" id="ARBA00023242"/>
    </source>
</evidence>
<dbReference type="PANTHER" id="PTHR21539">
    <property type="entry name" value="SAGA-ASSOCIATED FACTOR 29"/>
    <property type="match status" value="1"/>
</dbReference>
<dbReference type="Pfam" id="PF12998">
    <property type="entry name" value="ING"/>
    <property type="match status" value="1"/>
</dbReference>
<evidence type="ECO:0000259" key="6">
    <source>
        <dbReference type="PROSITE" id="PS51518"/>
    </source>
</evidence>
<gene>
    <name evidence="7" type="ORF">PCAR00345_LOCUS13693</name>
</gene>
<dbReference type="PANTHER" id="PTHR21539:SF0">
    <property type="entry name" value="SAGA-ASSOCIATED FACTOR 29"/>
    <property type="match status" value="1"/>
</dbReference>
<dbReference type="Gene3D" id="2.30.30.140">
    <property type="match status" value="2"/>
</dbReference>
<feature type="region of interest" description="Disordered" evidence="5">
    <location>
        <begin position="221"/>
        <end position="267"/>
    </location>
</feature>
<keyword evidence="3" id="KW-0804">Transcription</keyword>
<dbReference type="EMBL" id="HBIZ01021641">
    <property type="protein sequence ID" value="CAE0761081.1"/>
    <property type="molecule type" value="Transcribed_RNA"/>
</dbReference>
<feature type="compositionally biased region" description="Polar residues" evidence="5">
    <location>
        <begin position="187"/>
        <end position="208"/>
    </location>
</feature>
<dbReference type="PROSITE" id="PS51518">
    <property type="entry name" value="SGF29_C"/>
    <property type="match status" value="1"/>
</dbReference>
<feature type="region of interest" description="Disordered" evidence="5">
    <location>
        <begin position="176"/>
        <end position="208"/>
    </location>
</feature>
<evidence type="ECO:0000256" key="5">
    <source>
        <dbReference type="SAM" id="MobiDB-lite"/>
    </source>
</evidence>
<dbReference type="InterPro" id="IPR010750">
    <property type="entry name" value="SGF29_tudor-like_dom"/>
</dbReference>
<feature type="compositionally biased region" description="Pro residues" evidence="5">
    <location>
        <begin position="233"/>
        <end position="245"/>
    </location>
</feature>
<name>A0A7S4BC18_CHRCT</name>
<keyword evidence="2" id="KW-0805">Transcription regulation</keyword>
<reference evidence="7" key="1">
    <citation type="submission" date="2021-01" db="EMBL/GenBank/DDBJ databases">
        <authorList>
            <person name="Corre E."/>
            <person name="Pelletier E."/>
            <person name="Niang G."/>
            <person name="Scheremetjew M."/>
            <person name="Finn R."/>
            <person name="Kale V."/>
            <person name="Holt S."/>
            <person name="Cochrane G."/>
            <person name="Meng A."/>
            <person name="Brown T."/>
            <person name="Cohen L."/>
        </authorList>
    </citation>
    <scope>NUCLEOTIDE SEQUENCE</scope>
    <source>
        <strain evidence="7">CCMP645</strain>
    </source>
</reference>
<evidence type="ECO:0000256" key="1">
    <source>
        <dbReference type="ARBA" id="ARBA00004123"/>
    </source>
</evidence>
<proteinExistence type="predicted"/>
<organism evidence="7">
    <name type="scientific">Chrysotila carterae</name>
    <name type="common">Marine alga</name>
    <name type="synonym">Syracosphaera carterae</name>
    <dbReference type="NCBI Taxonomy" id="13221"/>
    <lineage>
        <taxon>Eukaryota</taxon>
        <taxon>Haptista</taxon>
        <taxon>Haptophyta</taxon>
        <taxon>Prymnesiophyceae</taxon>
        <taxon>Isochrysidales</taxon>
        <taxon>Isochrysidaceae</taxon>
        <taxon>Chrysotila</taxon>
    </lineage>
</organism>
<sequence length="477" mass="52400">MPRKSVSLTDLKAEEETASSYLDNFLTSVTETTNLPGEIKRQLSQLRDLDTHAQELFERMQKLSKSHITRAKRNVQDQKPPEEELLVKARRVQGELLEVGAEKVKLAELSYATICHHLERCESELQKFEEELREKGQLKAPPSGKTSLSIAIAESPSLAATSVLCTAPHTHISSASALPTNLPHPSLQFNASPRSHQPLHSNAPAHSSSFALHTARAATQLEPPLSSARRARPPPPLATPEPAPAAPATAHKRARGRKASNKEAERLRVAAEDKAAANVYGVIGGTYPGIGAVRHEYPDSVLPLASRADSHRALCGAVPPAPNYQIPERAKVMARTSQKVSMDDWILAMVLRYNAASNKYVVLDVDASDEVDRNLAGASSRQHTLSSKLVHPLPLTEPSVYTSYNEYQQGQLVLALYPDTTCFYRAYVNTPPSQCPLNSQQRRDYLIEFEDENEASGRSEPMRVPQKYVLRLPGSAA</sequence>
<dbReference type="CDD" id="cd16858">
    <property type="entry name" value="ING_ING3_Yng2p"/>
    <property type="match status" value="1"/>
</dbReference>
<dbReference type="CDD" id="cd20393">
    <property type="entry name" value="Tudor_SGF29_rpt1"/>
    <property type="match status" value="1"/>
</dbReference>
<keyword evidence="4" id="KW-0539">Nucleus</keyword>
<dbReference type="GO" id="GO:0000124">
    <property type="term" value="C:SAGA complex"/>
    <property type="evidence" value="ECO:0007669"/>
    <property type="project" value="InterPro"/>
</dbReference>
<dbReference type="InterPro" id="IPR037802">
    <property type="entry name" value="SGF29"/>
</dbReference>
<accession>A0A7S4BC18</accession>
<evidence type="ECO:0000313" key="7">
    <source>
        <dbReference type="EMBL" id="CAE0761081.1"/>
    </source>
</evidence>
<dbReference type="Gene3D" id="6.10.140.1740">
    <property type="match status" value="1"/>
</dbReference>
<protein>
    <recommendedName>
        <fullName evidence="6">SGF29 C-terminal domain-containing protein</fullName>
    </recommendedName>
</protein>
<dbReference type="InterPro" id="IPR047287">
    <property type="entry name" value="Tudor_SGF29_rpt2"/>
</dbReference>
<dbReference type="InterPro" id="IPR047288">
    <property type="entry name" value="Tudor_SGF29_rpt1"/>
</dbReference>
<feature type="compositionally biased region" description="Basic residues" evidence="5">
    <location>
        <begin position="250"/>
        <end position="259"/>
    </location>
</feature>
<dbReference type="GO" id="GO:0005634">
    <property type="term" value="C:nucleus"/>
    <property type="evidence" value="ECO:0007669"/>
    <property type="project" value="UniProtKB-SubCell"/>
</dbReference>
<comment type="subcellular location">
    <subcellularLocation>
        <location evidence="1">Nucleus</location>
    </subcellularLocation>
</comment>
<dbReference type="Pfam" id="PF07039">
    <property type="entry name" value="SGF29_Tudor"/>
    <property type="match status" value="1"/>
</dbReference>
<dbReference type="SMART" id="SM01408">
    <property type="entry name" value="ING"/>
    <property type="match status" value="1"/>
</dbReference>
<dbReference type="CDD" id="cd20394">
    <property type="entry name" value="Tudor_SGF29_rpt2"/>
    <property type="match status" value="1"/>
</dbReference>
<evidence type="ECO:0000256" key="2">
    <source>
        <dbReference type="ARBA" id="ARBA00023015"/>
    </source>
</evidence>
<dbReference type="InterPro" id="IPR024610">
    <property type="entry name" value="ING_N_histone-binding"/>
</dbReference>
<feature type="domain" description="SGF29 C-terminal" evidence="6">
    <location>
        <begin position="322"/>
        <end position="477"/>
    </location>
</feature>
<dbReference type="AlphaFoldDB" id="A0A7S4BC18"/>
<evidence type="ECO:0000256" key="3">
    <source>
        <dbReference type="ARBA" id="ARBA00023163"/>
    </source>
</evidence>